<dbReference type="STRING" id="1227455.C449_06955"/>
<dbReference type="AlphaFoldDB" id="M0MKS7"/>
<dbReference type="EMBL" id="AOMD01000018">
    <property type="protein sequence ID" value="EMA45344.1"/>
    <property type="molecule type" value="Genomic_DNA"/>
</dbReference>
<dbReference type="Pfam" id="PF24283">
    <property type="entry name" value="DUF7471"/>
    <property type="match status" value="1"/>
</dbReference>
<keyword evidence="1" id="KW-0812">Transmembrane</keyword>
<evidence type="ECO:0000313" key="2">
    <source>
        <dbReference type="EMBL" id="EMA45344.1"/>
    </source>
</evidence>
<proteinExistence type="predicted"/>
<feature type="transmembrane region" description="Helical" evidence="1">
    <location>
        <begin position="76"/>
        <end position="96"/>
    </location>
</feature>
<gene>
    <name evidence="2" type="ORF">C449_06955</name>
</gene>
<reference evidence="2 3" key="1">
    <citation type="journal article" date="2014" name="PLoS Genet.">
        <title>Phylogenetically driven sequencing of extremely halophilic archaea reveals strategies for static and dynamic osmo-response.</title>
        <authorList>
            <person name="Becker E.A."/>
            <person name="Seitzer P.M."/>
            <person name="Tritt A."/>
            <person name="Larsen D."/>
            <person name="Krusor M."/>
            <person name="Yao A.I."/>
            <person name="Wu D."/>
            <person name="Madern D."/>
            <person name="Eisen J.A."/>
            <person name="Darling A.E."/>
            <person name="Facciotti M.T."/>
        </authorList>
    </citation>
    <scope>NUCLEOTIDE SEQUENCE [LARGE SCALE GENOMIC DNA]</scope>
    <source>
        <strain evidence="2 3">DSM 5350</strain>
    </source>
</reference>
<organism evidence="2 3">
    <name type="scientific">Halococcus saccharolyticus DSM 5350</name>
    <dbReference type="NCBI Taxonomy" id="1227455"/>
    <lineage>
        <taxon>Archaea</taxon>
        <taxon>Methanobacteriati</taxon>
        <taxon>Methanobacteriota</taxon>
        <taxon>Stenosarchaea group</taxon>
        <taxon>Halobacteria</taxon>
        <taxon>Halobacteriales</taxon>
        <taxon>Halococcaceae</taxon>
        <taxon>Halococcus</taxon>
    </lineage>
</organism>
<protein>
    <submittedName>
        <fullName evidence="2">Uncharacterized protein</fullName>
    </submittedName>
</protein>
<sequence length="140" mass="14595">MLAAVADRRSIRRLGCTAIASTKQMSRYLLHFGMGHDSVSLETLALPSVLVLAGGASVIVVGLAIAAFAQRRSRSYLLIALALATLLARTVVGGLAMGEIIPVGMHHLMEHALDGVMAVLLIAAVYFARTTDPTTGGGRA</sequence>
<feature type="transmembrane region" description="Helical" evidence="1">
    <location>
        <begin position="44"/>
        <end position="69"/>
    </location>
</feature>
<evidence type="ECO:0000313" key="3">
    <source>
        <dbReference type="Proteomes" id="UP000011669"/>
    </source>
</evidence>
<dbReference type="Proteomes" id="UP000011669">
    <property type="component" value="Unassembled WGS sequence"/>
</dbReference>
<accession>M0MKS7</accession>
<evidence type="ECO:0000256" key="1">
    <source>
        <dbReference type="SAM" id="Phobius"/>
    </source>
</evidence>
<dbReference type="PATRIC" id="fig|1227455.4.peg.1417"/>
<dbReference type="InParanoid" id="M0MKS7"/>
<keyword evidence="3" id="KW-1185">Reference proteome</keyword>
<feature type="transmembrane region" description="Helical" evidence="1">
    <location>
        <begin position="108"/>
        <end position="128"/>
    </location>
</feature>
<keyword evidence="1" id="KW-0472">Membrane</keyword>
<keyword evidence="1" id="KW-1133">Transmembrane helix</keyword>
<name>M0MKS7_9EURY</name>
<dbReference type="InterPro" id="IPR055894">
    <property type="entry name" value="DUF7471"/>
</dbReference>
<comment type="caution">
    <text evidence="2">The sequence shown here is derived from an EMBL/GenBank/DDBJ whole genome shotgun (WGS) entry which is preliminary data.</text>
</comment>